<name>A0A017S1D0_ASPRC</name>
<protein>
    <submittedName>
        <fullName evidence="4">NAD(P)-binding protein</fullName>
    </submittedName>
</protein>
<proteinExistence type="inferred from homology"/>
<keyword evidence="3" id="KW-0560">Oxidoreductase</keyword>
<dbReference type="GeneID" id="63700372"/>
<comment type="similarity">
    <text evidence="1">Belongs to the short-chain dehydrogenases/reductases (SDR) family.</text>
</comment>
<dbReference type="PANTHER" id="PTHR24320">
    <property type="entry name" value="RETINOL DEHYDROGENASE"/>
    <property type="match status" value="1"/>
</dbReference>
<keyword evidence="2" id="KW-0521">NADP</keyword>
<reference evidence="5" key="1">
    <citation type="journal article" date="2014" name="Nat. Commun.">
        <title>Genomic adaptations of the halophilic Dead Sea filamentous fungus Eurotium rubrum.</title>
        <authorList>
            <person name="Kis-Papo T."/>
            <person name="Weig A.R."/>
            <person name="Riley R."/>
            <person name="Persoh D."/>
            <person name="Salamov A."/>
            <person name="Sun H."/>
            <person name="Lipzen A."/>
            <person name="Wasser S.P."/>
            <person name="Rambold G."/>
            <person name="Grigoriev I.V."/>
            <person name="Nevo E."/>
        </authorList>
    </citation>
    <scope>NUCLEOTIDE SEQUENCE [LARGE SCALE GENOMIC DNA]</scope>
    <source>
        <strain evidence="5">CBS 135680</strain>
    </source>
</reference>
<dbReference type="RefSeq" id="XP_040633655.1">
    <property type="nucleotide sequence ID" value="XM_040785248.1"/>
</dbReference>
<evidence type="ECO:0000313" key="5">
    <source>
        <dbReference type="Proteomes" id="UP000019804"/>
    </source>
</evidence>
<dbReference type="Proteomes" id="UP000019804">
    <property type="component" value="Unassembled WGS sequence"/>
</dbReference>
<dbReference type="InterPro" id="IPR002347">
    <property type="entry name" value="SDR_fam"/>
</dbReference>
<dbReference type="GO" id="GO:0016491">
    <property type="term" value="F:oxidoreductase activity"/>
    <property type="evidence" value="ECO:0007669"/>
    <property type="project" value="UniProtKB-KW"/>
</dbReference>
<dbReference type="AlphaFoldDB" id="A0A017S1D0"/>
<keyword evidence="5" id="KW-1185">Reference proteome</keyword>
<accession>A0A017S1D0</accession>
<evidence type="ECO:0000256" key="3">
    <source>
        <dbReference type="ARBA" id="ARBA00023002"/>
    </source>
</evidence>
<dbReference type="STRING" id="1388766.A0A017S1D0"/>
<evidence type="ECO:0000256" key="1">
    <source>
        <dbReference type="ARBA" id="ARBA00006484"/>
    </source>
</evidence>
<dbReference type="PANTHER" id="PTHR24320:SF283">
    <property type="entry name" value="RETINOL DEHYDROGENASE 11"/>
    <property type="match status" value="1"/>
</dbReference>
<dbReference type="SUPFAM" id="SSF51735">
    <property type="entry name" value="NAD(P)-binding Rossmann-fold domains"/>
    <property type="match status" value="1"/>
</dbReference>
<gene>
    <name evidence="4" type="ORF">EURHEDRAFT_468312</name>
</gene>
<dbReference type="EMBL" id="KK088487">
    <property type="protein sequence ID" value="EYE89965.1"/>
    <property type="molecule type" value="Genomic_DNA"/>
</dbReference>
<evidence type="ECO:0000256" key="2">
    <source>
        <dbReference type="ARBA" id="ARBA00022857"/>
    </source>
</evidence>
<dbReference type="PRINTS" id="PR00081">
    <property type="entry name" value="GDHRDH"/>
</dbReference>
<dbReference type="OrthoDB" id="191139at2759"/>
<evidence type="ECO:0000313" key="4">
    <source>
        <dbReference type="EMBL" id="EYE89965.1"/>
    </source>
</evidence>
<dbReference type="HOGENOM" id="CLU_010194_44_0_1"/>
<organism evidence="4 5">
    <name type="scientific">Aspergillus ruber (strain CBS 135680)</name>
    <dbReference type="NCBI Taxonomy" id="1388766"/>
    <lineage>
        <taxon>Eukaryota</taxon>
        <taxon>Fungi</taxon>
        <taxon>Dikarya</taxon>
        <taxon>Ascomycota</taxon>
        <taxon>Pezizomycotina</taxon>
        <taxon>Eurotiomycetes</taxon>
        <taxon>Eurotiomycetidae</taxon>
        <taxon>Eurotiales</taxon>
        <taxon>Aspergillaceae</taxon>
        <taxon>Aspergillus</taxon>
        <taxon>Aspergillus subgen. Aspergillus</taxon>
    </lineage>
</organism>
<dbReference type="InterPro" id="IPR036291">
    <property type="entry name" value="NAD(P)-bd_dom_sf"/>
</dbReference>
<dbReference type="Gene3D" id="3.40.50.720">
    <property type="entry name" value="NAD(P)-binding Rossmann-like Domain"/>
    <property type="match status" value="1"/>
</dbReference>
<sequence>MAPYGADTTATQLVNDYADLIKDKVVLVTGISPGSLGGYFIQAIAKAGPSCLILAARNPEKAQQTANEISAAQPTVKTRTLQLDLGLFKNVRQAADEVNSWDDVPVIDVLVNNAGIMAPEYKVTDDGLESQLATNHLGPFLFTNLIIEKILASKSPRVVMVSSDGHRLNPFRFDDYNFDDGKSYNKWYGYGQSKTANMLMSISLAEKLGIKHNLLSFSLHPGVIWTNLANHLNMETDFDGLRAADKSLGNREGWGEFKIKTLDQGVATHVYAAFDPGLNAHNGAYLIDSRIGNPLADTIKPWATSSLEAKKLWHLSEKLVGQEFAY</sequence>
<dbReference type="Pfam" id="PF00106">
    <property type="entry name" value="adh_short"/>
    <property type="match status" value="1"/>
</dbReference>